<dbReference type="AlphaFoldDB" id="A0A7V2ZI87"/>
<organism evidence="2">
    <name type="scientific">Ignavibacterium album</name>
    <dbReference type="NCBI Taxonomy" id="591197"/>
    <lineage>
        <taxon>Bacteria</taxon>
        <taxon>Pseudomonadati</taxon>
        <taxon>Ignavibacteriota</taxon>
        <taxon>Ignavibacteria</taxon>
        <taxon>Ignavibacteriales</taxon>
        <taxon>Ignavibacteriaceae</taxon>
        <taxon>Ignavibacterium</taxon>
    </lineage>
</organism>
<evidence type="ECO:0000313" key="2">
    <source>
        <dbReference type="EMBL" id="HFI90508.1"/>
    </source>
</evidence>
<sequence length="61" mass="7184">MKMISAEKIKIADFRTSTEKRYGSTKDLRRKKALKISMLKTYLSVLYFFVLVGLTIYLFVK</sequence>
<feature type="transmembrane region" description="Helical" evidence="1">
    <location>
        <begin position="39"/>
        <end position="60"/>
    </location>
</feature>
<gene>
    <name evidence="2" type="ORF">ENS31_03130</name>
</gene>
<accession>A0A7V2ZI87</accession>
<evidence type="ECO:0000256" key="1">
    <source>
        <dbReference type="SAM" id="Phobius"/>
    </source>
</evidence>
<protein>
    <submittedName>
        <fullName evidence="2">Uncharacterized protein</fullName>
    </submittedName>
</protein>
<keyword evidence="1" id="KW-0812">Transmembrane</keyword>
<name>A0A7V2ZI87_9BACT</name>
<keyword evidence="1" id="KW-1133">Transmembrane helix</keyword>
<keyword evidence="1" id="KW-0472">Membrane</keyword>
<comment type="caution">
    <text evidence="2">The sequence shown here is derived from an EMBL/GenBank/DDBJ whole genome shotgun (WGS) entry which is preliminary data.</text>
</comment>
<proteinExistence type="predicted"/>
<dbReference type="EMBL" id="DSUJ01000008">
    <property type="protein sequence ID" value="HFI90508.1"/>
    <property type="molecule type" value="Genomic_DNA"/>
</dbReference>
<reference evidence="2" key="1">
    <citation type="journal article" date="2020" name="mSystems">
        <title>Genome- and Community-Level Interaction Insights into Carbon Utilization and Element Cycling Functions of Hydrothermarchaeota in Hydrothermal Sediment.</title>
        <authorList>
            <person name="Zhou Z."/>
            <person name="Liu Y."/>
            <person name="Xu W."/>
            <person name="Pan J."/>
            <person name="Luo Z.H."/>
            <person name="Li M."/>
        </authorList>
    </citation>
    <scope>NUCLEOTIDE SEQUENCE [LARGE SCALE GENOMIC DNA]</scope>
    <source>
        <strain evidence="2">SpSt-479</strain>
    </source>
</reference>